<reference evidence="7" key="1">
    <citation type="submission" date="2015-04" db="EMBL/GenBank/DDBJ databases">
        <authorList>
            <person name="Syromyatnikov M.Y."/>
            <person name="Popov V.N."/>
        </authorList>
    </citation>
    <scope>NUCLEOTIDE SEQUENCE</scope>
    <source>
        <strain evidence="7">MO-1</strain>
    </source>
</reference>
<accession>A0A1S7LFS6</accession>
<evidence type="ECO:0000259" key="6">
    <source>
        <dbReference type="Pfam" id="PF00520"/>
    </source>
</evidence>
<dbReference type="AlphaFoldDB" id="A0A1S7LFS6"/>
<feature type="transmembrane region" description="Helical" evidence="5">
    <location>
        <begin position="198"/>
        <end position="220"/>
    </location>
</feature>
<dbReference type="PANTHER" id="PTHR10037">
    <property type="entry name" value="VOLTAGE-GATED CATION CHANNEL CALCIUM AND SODIUM"/>
    <property type="match status" value="1"/>
</dbReference>
<dbReference type="Gene3D" id="1.10.287.70">
    <property type="match status" value="1"/>
</dbReference>
<evidence type="ECO:0000256" key="1">
    <source>
        <dbReference type="ARBA" id="ARBA00004141"/>
    </source>
</evidence>
<dbReference type="PANTHER" id="PTHR10037:SF62">
    <property type="entry name" value="SODIUM CHANNEL PROTEIN 60E"/>
    <property type="match status" value="1"/>
</dbReference>
<dbReference type="InterPro" id="IPR027359">
    <property type="entry name" value="Volt_channel_dom_sf"/>
</dbReference>
<dbReference type="Pfam" id="PF00520">
    <property type="entry name" value="Ion_trans"/>
    <property type="match status" value="1"/>
</dbReference>
<keyword evidence="2 5" id="KW-0812">Transmembrane</keyword>
<keyword evidence="4 5" id="KW-0472">Membrane</keyword>
<keyword evidence="3 5" id="KW-1133">Transmembrane helix</keyword>
<feature type="transmembrane region" description="Helical" evidence="5">
    <location>
        <begin position="14"/>
        <end position="33"/>
    </location>
</feature>
<evidence type="ECO:0000256" key="3">
    <source>
        <dbReference type="ARBA" id="ARBA00022989"/>
    </source>
</evidence>
<dbReference type="InterPro" id="IPR005821">
    <property type="entry name" value="Ion_trans_dom"/>
</dbReference>
<dbReference type="GO" id="GO:0001518">
    <property type="term" value="C:voltage-gated sodium channel complex"/>
    <property type="evidence" value="ECO:0007669"/>
    <property type="project" value="TreeGrafter"/>
</dbReference>
<feature type="transmembrane region" description="Helical" evidence="5">
    <location>
        <begin position="124"/>
        <end position="147"/>
    </location>
</feature>
<dbReference type="InterPro" id="IPR043203">
    <property type="entry name" value="VGCC_Ca_Na"/>
</dbReference>
<evidence type="ECO:0000313" key="7">
    <source>
        <dbReference type="EMBL" id="CRH04934.1"/>
    </source>
</evidence>
<proteinExistence type="predicted"/>
<evidence type="ECO:0000256" key="5">
    <source>
        <dbReference type="SAM" id="Phobius"/>
    </source>
</evidence>
<dbReference type="Gene3D" id="1.20.120.350">
    <property type="entry name" value="Voltage-gated potassium channels. Chain C"/>
    <property type="match status" value="1"/>
</dbReference>
<feature type="domain" description="Ion transport" evidence="6">
    <location>
        <begin position="13"/>
        <end position="230"/>
    </location>
</feature>
<dbReference type="GO" id="GO:0005248">
    <property type="term" value="F:voltage-gated sodium channel activity"/>
    <property type="evidence" value="ECO:0007669"/>
    <property type="project" value="TreeGrafter"/>
</dbReference>
<protein>
    <submittedName>
        <fullName evidence="7">Putative ion transport protein</fullName>
    </submittedName>
</protein>
<evidence type="ECO:0000256" key="2">
    <source>
        <dbReference type="ARBA" id="ARBA00022692"/>
    </source>
</evidence>
<dbReference type="EMBL" id="LO017727">
    <property type="protein sequence ID" value="CRH04934.1"/>
    <property type="molecule type" value="Genomic_DNA"/>
</dbReference>
<name>A0A1S7LFS6_MAGMO</name>
<dbReference type="SUPFAM" id="SSF81324">
    <property type="entry name" value="Voltage-gated potassium channels"/>
    <property type="match status" value="1"/>
</dbReference>
<organism evidence="7">
    <name type="scientific">Magnetococcus massalia (strain MO-1)</name>
    <dbReference type="NCBI Taxonomy" id="451514"/>
    <lineage>
        <taxon>Bacteria</taxon>
        <taxon>Pseudomonadati</taxon>
        <taxon>Pseudomonadota</taxon>
        <taxon>Magnetococcia</taxon>
        <taxon>Magnetococcales</taxon>
        <taxon>Magnetococcaceae</taxon>
        <taxon>Magnetococcus</taxon>
    </lineage>
</organism>
<sequence>MNAARMRAWVERPLFQHTITGVILINALVLGLLTRQAMDVQTIKLLDTVDTVCLSFFVLEMIMKMRAYGMRGYFTSGWNIFDFSIVMVALMPTSGSLSVLRALRIFRVMRLISIIPSMRRVVQGMLFAMPGVASVGGLLLILFYISAVMATNLFGRGFPAWFGDLGSSMYTLFQIMTLESWSMGIVRPVMELYPYAWLFFIPFIMVTTFTVLNLFIGIIVDALAITKEQEESEEGKAKYTSLTQTLSRLGPRLERMEEQLASIDARLAQQENIPLNKQEQSSTIQRDL</sequence>
<comment type="subcellular location">
    <subcellularLocation>
        <location evidence="1">Membrane</location>
        <topology evidence="1">Multi-pass membrane protein</topology>
    </subcellularLocation>
</comment>
<gene>
    <name evidence="7" type="ORF">MAGMO_0731</name>
</gene>
<evidence type="ECO:0000256" key="4">
    <source>
        <dbReference type="ARBA" id="ARBA00023136"/>
    </source>
</evidence>
<feature type="transmembrane region" description="Helical" evidence="5">
    <location>
        <begin position="83"/>
        <end position="103"/>
    </location>
</feature>